<gene>
    <name evidence="5" type="ORF">JWS13_27210</name>
</gene>
<keyword evidence="6" id="KW-1185">Reference proteome</keyword>
<keyword evidence="2" id="KW-0274">FAD</keyword>
<reference evidence="5 6" key="1">
    <citation type="journal article" date="2021" name="Microbiol. Resour. Announc.">
        <title>Complete Genome Sequences of Two Rhodococcus sp. Strains with Large and Linear Chromosomes, Isolated from Apple Rhizosphere.</title>
        <authorList>
            <person name="Benning S."/>
            <person name="Brugnone N."/>
            <person name="Siani R."/>
            <person name="Kublik S."/>
            <person name="Schloter M."/>
            <person name="Rad V."/>
        </authorList>
    </citation>
    <scope>NUCLEOTIDE SEQUENCE [LARGE SCALE GENOMIC DNA]</scope>
    <source>
        <strain evidence="5 6">R79</strain>
    </source>
</reference>
<dbReference type="Gene3D" id="1.20.140.10">
    <property type="entry name" value="Butyryl-CoA Dehydrogenase, subunit A, domain 3"/>
    <property type="match status" value="1"/>
</dbReference>
<dbReference type="Pfam" id="PF00441">
    <property type="entry name" value="Acyl-CoA_dh_1"/>
    <property type="match status" value="1"/>
</dbReference>
<dbReference type="SUPFAM" id="SSF47203">
    <property type="entry name" value="Acyl-CoA dehydrogenase C-terminal domain-like"/>
    <property type="match status" value="1"/>
</dbReference>
<feature type="domain" description="Acyl-CoA dehydrogenase/oxidase C-terminal" evidence="4">
    <location>
        <begin position="206"/>
        <end position="318"/>
    </location>
</feature>
<reference evidence="5 6" key="2">
    <citation type="journal article" date="2022" name="Arch. Microbiol.">
        <title>Rhodococcus pseudokoreensis sp. nov. isolated from the rhizosphere of young M26 apple rootstocks.</title>
        <authorList>
            <person name="Kampfer P."/>
            <person name="Glaeser S.P."/>
            <person name="Blom J."/>
            <person name="Wolf J."/>
            <person name="Benning S."/>
            <person name="Schloter M."/>
            <person name="Neumann-Schaal M."/>
        </authorList>
    </citation>
    <scope>NUCLEOTIDE SEQUENCE [LARGE SCALE GENOMIC DNA]</scope>
    <source>
        <strain evidence="5 6">R79</strain>
    </source>
</reference>
<sequence>MDTDEKDLFRTSLEKVAASAGPDAWPAAVADFGWHELLEEDAETAVSILSDLQGRFLPHTSFVDDVALAATSRTDWNRHPEAPVTRTVFPGLGTARVGSILTGGPATDSGDCTVAVAGVVSMDPRATSSLLVPALDGSALAIVTVPFHDEDLTLEPAGIEPESGWTRVAGTVAGKIVATGAEAADLWQAMRGAAYRALAYELNSIGREMLAATVEHVSSRKQFGRELGSFQAVKHALADTRVWQECAELAADAAWESDTPQAPILAKTLSGRFFRSAAENCQQLLGGMGFTWEHSFHRYLRRGLILEQLLGTSAELRAELGATVKSGDMPVLAPL</sequence>
<evidence type="ECO:0000256" key="1">
    <source>
        <dbReference type="ARBA" id="ARBA00022630"/>
    </source>
</evidence>
<evidence type="ECO:0000259" key="4">
    <source>
        <dbReference type="Pfam" id="PF00441"/>
    </source>
</evidence>
<evidence type="ECO:0000313" key="6">
    <source>
        <dbReference type="Proteomes" id="UP000662986"/>
    </source>
</evidence>
<accession>A0A974ZVL5</accession>
<dbReference type="PANTHER" id="PTHR43884:SF20">
    <property type="entry name" value="ACYL-COA DEHYDROGENASE FADE28"/>
    <property type="match status" value="1"/>
</dbReference>
<dbReference type="InterPro" id="IPR009075">
    <property type="entry name" value="AcylCo_DH/oxidase_C"/>
</dbReference>
<dbReference type="Proteomes" id="UP000662986">
    <property type="component" value="Chromosome"/>
</dbReference>
<keyword evidence="1" id="KW-0285">Flavoprotein</keyword>
<evidence type="ECO:0000256" key="3">
    <source>
        <dbReference type="ARBA" id="ARBA00023002"/>
    </source>
</evidence>
<evidence type="ECO:0000256" key="2">
    <source>
        <dbReference type="ARBA" id="ARBA00022827"/>
    </source>
</evidence>
<dbReference type="EMBL" id="CP070619">
    <property type="protein sequence ID" value="QSE92064.1"/>
    <property type="molecule type" value="Genomic_DNA"/>
</dbReference>
<dbReference type="InterPro" id="IPR036250">
    <property type="entry name" value="AcylCo_DH-like_C"/>
</dbReference>
<proteinExistence type="predicted"/>
<evidence type="ECO:0000313" key="5">
    <source>
        <dbReference type="EMBL" id="QSE92064.1"/>
    </source>
</evidence>
<keyword evidence="3" id="KW-0560">Oxidoreductase</keyword>
<organism evidence="5 6">
    <name type="scientific">Rhodococcus pseudokoreensis</name>
    <dbReference type="NCBI Taxonomy" id="2811421"/>
    <lineage>
        <taxon>Bacteria</taxon>
        <taxon>Bacillati</taxon>
        <taxon>Actinomycetota</taxon>
        <taxon>Actinomycetes</taxon>
        <taxon>Mycobacteriales</taxon>
        <taxon>Nocardiaceae</taxon>
        <taxon>Rhodococcus</taxon>
    </lineage>
</organism>
<dbReference type="PANTHER" id="PTHR43884">
    <property type="entry name" value="ACYL-COA DEHYDROGENASE"/>
    <property type="match status" value="1"/>
</dbReference>
<name>A0A974ZVL5_9NOCA</name>
<protein>
    <submittedName>
        <fullName evidence="5">Acyl-CoA dehydrogenase</fullName>
    </submittedName>
</protein>